<organism evidence="2 3">
    <name type="scientific">Zophobas morio</name>
    <dbReference type="NCBI Taxonomy" id="2755281"/>
    <lineage>
        <taxon>Eukaryota</taxon>
        <taxon>Metazoa</taxon>
        <taxon>Ecdysozoa</taxon>
        <taxon>Arthropoda</taxon>
        <taxon>Hexapoda</taxon>
        <taxon>Insecta</taxon>
        <taxon>Pterygota</taxon>
        <taxon>Neoptera</taxon>
        <taxon>Endopterygota</taxon>
        <taxon>Coleoptera</taxon>
        <taxon>Polyphaga</taxon>
        <taxon>Cucujiformia</taxon>
        <taxon>Tenebrionidae</taxon>
        <taxon>Zophobas</taxon>
    </lineage>
</organism>
<reference evidence="2" key="1">
    <citation type="journal article" date="2023" name="G3 (Bethesda)">
        <title>Whole genome assemblies of Zophobas morio and Tenebrio molitor.</title>
        <authorList>
            <person name="Kaur S."/>
            <person name="Stinson S.A."/>
            <person name="diCenzo G.C."/>
        </authorList>
    </citation>
    <scope>NUCLEOTIDE SEQUENCE</scope>
    <source>
        <strain evidence="2">QUZm001</strain>
    </source>
</reference>
<proteinExistence type="predicted"/>
<dbReference type="AlphaFoldDB" id="A0AA38J7X4"/>
<protein>
    <submittedName>
        <fullName evidence="2">Uncharacterized protein</fullName>
    </submittedName>
</protein>
<gene>
    <name evidence="2" type="ORF">Zmor_001141</name>
</gene>
<evidence type="ECO:0000256" key="1">
    <source>
        <dbReference type="SAM" id="MobiDB-lite"/>
    </source>
</evidence>
<dbReference type="Proteomes" id="UP001168821">
    <property type="component" value="Unassembled WGS sequence"/>
</dbReference>
<keyword evidence="3" id="KW-1185">Reference proteome</keyword>
<dbReference type="EMBL" id="JALNTZ010000001">
    <property type="protein sequence ID" value="KAJ3665654.1"/>
    <property type="molecule type" value="Genomic_DNA"/>
</dbReference>
<feature type="compositionally biased region" description="Polar residues" evidence="1">
    <location>
        <begin position="105"/>
        <end position="124"/>
    </location>
</feature>
<name>A0AA38J7X4_9CUCU</name>
<accession>A0AA38J7X4</accession>
<evidence type="ECO:0000313" key="3">
    <source>
        <dbReference type="Proteomes" id="UP001168821"/>
    </source>
</evidence>
<comment type="caution">
    <text evidence="2">The sequence shown here is derived from an EMBL/GenBank/DDBJ whole genome shotgun (WGS) entry which is preliminary data.</text>
</comment>
<evidence type="ECO:0000313" key="2">
    <source>
        <dbReference type="EMBL" id="KAJ3665654.1"/>
    </source>
</evidence>
<sequence>MNMSRSFLVDSLINNTPRDLNPRYVPPNFSERPMLPYHQNYISSYLFSLSLAQQHHSSQIFTPHKAPIRPVASHPRIIPPKRELPSPKRLSPILPEKPVSPKTPPQSRDSTPTPEERLTPSSKDMSSKRIRTAFTRHSIVGVGEGVFVEHNRRVKYKKEDLPAASGKALASAKCCCLRTCSSTKKTKVGRNSCDEDIDVTNVDDGHCH</sequence>
<feature type="region of interest" description="Disordered" evidence="1">
    <location>
        <begin position="58"/>
        <end position="129"/>
    </location>
</feature>